<evidence type="ECO:0000259" key="1">
    <source>
        <dbReference type="PROSITE" id="PS51704"/>
    </source>
</evidence>
<dbReference type="GO" id="GO:0008081">
    <property type="term" value="F:phosphoric diester hydrolase activity"/>
    <property type="evidence" value="ECO:0007669"/>
    <property type="project" value="InterPro"/>
</dbReference>
<dbReference type="GO" id="GO:0006629">
    <property type="term" value="P:lipid metabolic process"/>
    <property type="evidence" value="ECO:0007669"/>
    <property type="project" value="InterPro"/>
</dbReference>
<dbReference type="PROSITE" id="PS51704">
    <property type="entry name" value="GP_PDE"/>
    <property type="match status" value="1"/>
</dbReference>
<name>A0A7W7Y6I5_9BACT</name>
<protein>
    <submittedName>
        <fullName evidence="2">Glycerophosphoryl diester phosphodiesterase</fullName>
    </submittedName>
</protein>
<feature type="domain" description="GP-PDE" evidence="1">
    <location>
        <begin position="1"/>
        <end position="193"/>
    </location>
</feature>
<keyword evidence="3" id="KW-1185">Reference proteome</keyword>
<dbReference type="EMBL" id="JACHID010000025">
    <property type="protein sequence ID" value="MBB5022912.1"/>
    <property type="molecule type" value="Genomic_DNA"/>
</dbReference>
<gene>
    <name evidence="2" type="ORF">HNR37_002261</name>
</gene>
<dbReference type="RefSeq" id="WP_343067222.1">
    <property type="nucleotide sequence ID" value="NZ_JACHID010000025.1"/>
</dbReference>
<evidence type="ECO:0000313" key="3">
    <source>
        <dbReference type="Proteomes" id="UP000528322"/>
    </source>
</evidence>
<evidence type="ECO:0000313" key="2">
    <source>
        <dbReference type="EMBL" id="MBB5022912.1"/>
    </source>
</evidence>
<dbReference type="Pfam" id="PF03009">
    <property type="entry name" value="GDPD"/>
    <property type="match status" value="1"/>
</dbReference>
<reference evidence="2 3" key="1">
    <citation type="submission" date="2020-08" db="EMBL/GenBank/DDBJ databases">
        <title>Genomic Encyclopedia of Type Strains, Phase IV (KMG-IV): sequencing the most valuable type-strain genomes for metagenomic binning, comparative biology and taxonomic classification.</title>
        <authorList>
            <person name="Goeker M."/>
        </authorList>
    </citation>
    <scope>NUCLEOTIDE SEQUENCE [LARGE SCALE GENOMIC DNA]</scope>
    <source>
        <strain evidence="2 3">DSM 22071</strain>
    </source>
</reference>
<dbReference type="Gene3D" id="3.20.20.190">
    <property type="entry name" value="Phosphatidylinositol (PI) phosphodiesterase"/>
    <property type="match status" value="1"/>
</dbReference>
<comment type="caution">
    <text evidence="2">The sequence shown here is derived from an EMBL/GenBank/DDBJ whole genome shotgun (WGS) entry which is preliminary data.</text>
</comment>
<dbReference type="InterPro" id="IPR017946">
    <property type="entry name" value="PLC-like_Pdiesterase_TIM-brl"/>
</dbReference>
<dbReference type="Proteomes" id="UP000528322">
    <property type="component" value="Unassembled WGS sequence"/>
</dbReference>
<proteinExistence type="predicted"/>
<sequence>MPVLIHDKSTGRIAEEDLRVRETTYDELSRLTVYKEFKIPRLQDFLLECSHHGIKTVFLDIKVLKKIAVSSVIEVALANRDKIEIYALSKNVSVLEHIKRKANNGLKTGLLRISNDNMHDLVTRKNARYVDLAFVKNTDEGYSNNRNVIKRIKKKGLYYSASLINEIESYDMAARDGCQFVLTDRSDAFLQKG</sequence>
<dbReference type="SUPFAM" id="SSF51695">
    <property type="entry name" value="PLC-like phosphodiesterases"/>
    <property type="match status" value="1"/>
</dbReference>
<dbReference type="PANTHER" id="PTHR46211">
    <property type="entry name" value="GLYCEROPHOSPHORYL DIESTER PHOSPHODIESTERASE"/>
    <property type="match status" value="1"/>
</dbReference>
<organism evidence="2 3">
    <name type="scientific">Desulfurispira natronophila</name>
    <dbReference type="NCBI Taxonomy" id="682562"/>
    <lineage>
        <taxon>Bacteria</taxon>
        <taxon>Pseudomonadati</taxon>
        <taxon>Chrysiogenota</taxon>
        <taxon>Chrysiogenia</taxon>
        <taxon>Chrysiogenales</taxon>
        <taxon>Chrysiogenaceae</taxon>
        <taxon>Desulfurispira</taxon>
    </lineage>
</organism>
<accession>A0A7W7Y6I5</accession>
<dbReference type="PANTHER" id="PTHR46211:SF1">
    <property type="entry name" value="GLYCEROPHOSPHODIESTER PHOSPHODIESTERASE, CYTOPLASMIC"/>
    <property type="match status" value="1"/>
</dbReference>
<dbReference type="InterPro" id="IPR030395">
    <property type="entry name" value="GP_PDE_dom"/>
</dbReference>
<dbReference type="AlphaFoldDB" id="A0A7W7Y6I5"/>